<dbReference type="RefSeq" id="WP_087426824.1">
    <property type="nucleotide sequence ID" value="NZ_CAMMFP010000031.1"/>
</dbReference>
<keyword evidence="6 9" id="KW-0028">Amino-acid biosynthesis</keyword>
<evidence type="ECO:0000256" key="2">
    <source>
        <dbReference type="ARBA" id="ARBA00004496"/>
    </source>
</evidence>
<reference evidence="13" key="1">
    <citation type="submission" date="2017-04" db="EMBL/GenBank/DDBJ databases">
        <title>Function of individual gut microbiota members based on whole genome sequencing of pure cultures obtained from chicken caecum.</title>
        <authorList>
            <person name="Medvecky M."/>
            <person name="Cejkova D."/>
            <person name="Polansky O."/>
            <person name="Karasova D."/>
            <person name="Kubasova T."/>
            <person name="Cizek A."/>
            <person name="Rychlik I."/>
        </authorList>
    </citation>
    <scope>NUCLEOTIDE SEQUENCE [LARGE SCALE GENOMIC DNA]</scope>
    <source>
        <strain evidence="13">An43</strain>
    </source>
</reference>
<dbReference type="UniPathway" id="UPA00031">
    <property type="reaction ID" value="UER00009"/>
</dbReference>
<dbReference type="GO" id="GO:0000162">
    <property type="term" value="P:L-tryptophan biosynthetic process"/>
    <property type="evidence" value="ECO:0007669"/>
    <property type="project" value="TreeGrafter"/>
</dbReference>
<dbReference type="Proteomes" id="UP000195386">
    <property type="component" value="Unassembled WGS sequence"/>
</dbReference>
<dbReference type="Pfam" id="PF00977">
    <property type="entry name" value="His_biosynth"/>
    <property type="match status" value="1"/>
</dbReference>
<evidence type="ECO:0000313" key="13">
    <source>
        <dbReference type="Proteomes" id="UP000195386"/>
    </source>
</evidence>
<organism evidence="12 13">
    <name type="scientific">Bacteroides clarus</name>
    <dbReference type="NCBI Taxonomy" id="626929"/>
    <lineage>
        <taxon>Bacteria</taxon>
        <taxon>Pseudomonadati</taxon>
        <taxon>Bacteroidota</taxon>
        <taxon>Bacteroidia</taxon>
        <taxon>Bacteroidales</taxon>
        <taxon>Bacteroidaceae</taxon>
        <taxon>Bacteroides</taxon>
    </lineage>
</organism>
<comment type="caution">
    <text evidence="12">The sequence shown here is derived from an EMBL/GenBank/DDBJ whole genome shotgun (WGS) entry which is preliminary data.</text>
</comment>
<dbReference type="InterPro" id="IPR011060">
    <property type="entry name" value="RibuloseP-bd_barrel"/>
</dbReference>
<evidence type="ECO:0000256" key="3">
    <source>
        <dbReference type="ARBA" id="ARBA00005133"/>
    </source>
</evidence>
<evidence type="ECO:0000256" key="6">
    <source>
        <dbReference type="ARBA" id="ARBA00022605"/>
    </source>
</evidence>
<keyword evidence="8 9" id="KW-0413">Isomerase</keyword>
<comment type="catalytic activity">
    <reaction evidence="1 9 11">
        <text>1-(5-phospho-beta-D-ribosyl)-5-[(5-phospho-beta-D-ribosylamino)methylideneamino]imidazole-4-carboxamide = 5-[(5-phospho-1-deoxy-D-ribulos-1-ylimino)methylamino]-1-(5-phospho-beta-D-ribosyl)imidazole-4-carboxamide</text>
        <dbReference type="Rhea" id="RHEA:15469"/>
        <dbReference type="ChEBI" id="CHEBI:58435"/>
        <dbReference type="ChEBI" id="CHEBI:58525"/>
        <dbReference type="EC" id="5.3.1.16"/>
    </reaction>
</comment>
<comment type="similarity">
    <text evidence="4 9 10">Belongs to the HisA/HisF family.</text>
</comment>
<dbReference type="InterPro" id="IPR006063">
    <property type="entry name" value="HisA_bact_arch"/>
</dbReference>
<dbReference type="FunFam" id="3.20.20.70:FF:000009">
    <property type="entry name" value="1-(5-phosphoribosyl)-5-[(5-phosphoribosylamino)methylideneamino] imidazole-4-carboxamide isomerase"/>
    <property type="match status" value="1"/>
</dbReference>
<gene>
    <name evidence="9" type="primary">hisA</name>
    <name evidence="12" type="ORF">B5F97_15560</name>
</gene>
<comment type="subcellular location">
    <subcellularLocation>
        <location evidence="2 9 11">Cytoplasm</location>
    </subcellularLocation>
</comment>
<dbReference type="GO" id="GO:0000105">
    <property type="term" value="P:L-histidine biosynthetic process"/>
    <property type="evidence" value="ECO:0007669"/>
    <property type="project" value="UniProtKB-UniRule"/>
</dbReference>
<dbReference type="EC" id="5.3.1.16" evidence="9 11"/>
<evidence type="ECO:0000256" key="11">
    <source>
        <dbReference type="RuleBase" id="RU003658"/>
    </source>
</evidence>
<keyword evidence="5 9" id="KW-0963">Cytoplasm</keyword>
<sequence length="240" mass="26409">MIELIPAIDIIDGKCVRLSQGDYDSKKVYNENPVEVARELEAHGIRRLHVVDLDGAASHHVVNYRTLERIASRTSLIIDFGGGVKSDEDLVIAFESGAQMVTGGSIAVKNPERFCHWLQTYGSEKIILGADVKDHKIAVNGWKDESPCELFPFLKDYVEKGIRKVICTDINCDGMLQGPSTALYKEILEAHPGLCLIASGGVSCADDIRRLEAAGVPAVIFGKALYEGRITFKELEVFMM</sequence>
<dbReference type="CDD" id="cd04732">
    <property type="entry name" value="HisA"/>
    <property type="match status" value="1"/>
</dbReference>
<accession>A0A1Y3YSX6</accession>
<proteinExistence type="inferred from homology"/>
<dbReference type="EMBL" id="NFII01000019">
    <property type="protein sequence ID" value="OUN99598.1"/>
    <property type="molecule type" value="Genomic_DNA"/>
</dbReference>
<dbReference type="SUPFAM" id="SSF51366">
    <property type="entry name" value="Ribulose-phoshate binding barrel"/>
    <property type="match status" value="1"/>
</dbReference>
<dbReference type="AlphaFoldDB" id="A0A1Y3YSX6"/>
<protein>
    <recommendedName>
        <fullName evidence="9 11">1-(5-phosphoribosyl)-5-[(5-phosphoribosylamino)methylideneamino] imidazole-4-carboxamide isomerase</fullName>
        <ecNumber evidence="9 11">5.3.1.16</ecNumber>
    </recommendedName>
    <alternativeName>
        <fullName evidence="9">Phosphoribosylformimino-5-aminoimidazole carboxamide ribotide isomerase</fullName>
    </alternativeName>
</protein>
<evidence type="ECO:0000256" key="5">
    <source>
        <dbReference type="ARBA" id="ARBA00022490"/>
    </source>
</evidence>
<name>A0A1Y3YSX6_9BACE</name>
<evidence type="ECO:0000256" key="10">
    <source>
        <dbReference type="RuleBase" id="RU003657"/>
    </source>
</evidence>
<dbReference type="GO" id="GO:0005737">
    <property type="term" value="C:cytoplasm"/>
    <property type="evidence" value="ECO:0007669"/>
    <property type="project" value="UniProtKB-SubCell"/>
</dbReference>
<dbReference type="GO" id="GO:0003949">
    <property type="term" value="F:1-(5-phosphoribosyl)-5-[(5-phosphoribosylamino)methylideneamino]imidazole-4-carboxamide isomerase activity"/>
    <property type="evidence" value="ECO:0007669"/>
    <property type="project" value="UniProtKB-UniRule"/>
</dbReference>
<dbReference type="HAMAP" id="MF_01014">
    <property type="entry name" value="HisA"/>
    <property type="match status" value="1"/>
</dbReference>
<dbReference type="NCBIfam" id="TIGR00007">
    <property type="entry name" value="1-(5-phosphoribosyl)-5-[(5-phosphoribosylamino)methylideneamino]imidazole-4-carboxamide isomerase"/>
    <property type="match status" value="1"/>
</dbReference>
<dbReference type="InterPro" id="IPR044524">
    <property type="entry name" value="Isoase_HisA-like"/>
</dbReference>
<dbReference type="PANTHER" id="PTHR43090">
    <property type="entry name" value="1-(5-PHOSPHORIBOSYL)-5-[(5-PHOSPHORIBOSYLAMINO)METHYLIDENEAMINO] IMIDAZOLE-4-CARBOXAMIDE ISOMERASE"/>
    <property type="match status" value="1"/>
</dbReference>
<comment type="pathway">
    <text evidence="3 9 11">Amino-acid biosynthesis; L-histidine biosynthesis; L-histidine from 5-phospho-alpha-D-ribose 1-diphosphate: step 4/9.</text>
</comment>
<dbReference type="PANTHER" id="PTHR43090:SF2">
    <property type="entry name" value="1-(5-PHOSPHORIBOSYL)-5-[(5-PHOSPHORIBOSYLAMINO)METHYLIDENEAMINO] IMIDAZOLE-4-CARBOXAMIDE ISOMERASE"/>
    <property type="match status" value="1"/>
</dbReference>
<evidence type="ECO:0000256" key="7">
    <source>
        <dbReference type="ARBA" id="ARBA00023102"/>
    </source>
</evidence>
<dbReference type="InterPro" id="IPR023016">
    <property type="entry name" value="HisA/PriA"/>
</dbReference>
<evidence type="ECO:0000256" key="8">
    <source>
        <dbReference type="ARBA" id="ARBA00023235"/>
    </source>
</evidence>
<feature type="active site" description="Proton donor" evidence="9">
    <location>
        <position position="131"/>
    </location>
</feature>
<evidence type="ECO:0000256" key="4">
    <source>
        <dbReference type="ARBA" id="ARBA00009667"/>
    </source>
</evidence>
<dbReference type="Gene3D" id="3.20.20.70">
    <property type="entry name" value="Aldolase class I"/>
    <property type="match status" value="1"/>
</dbReference>
<feature type="active site" description="Proton acceptor" evidence="9">
    <location>
        <position position="9"/>
    </location>
</feature>
<evidence type="ECO:0000313" key="12">
    <source>
        <dbReference type="EMBL" id="OUN99598.1"/>
    </source>
</evidence>
<evidence type="ECO:0000256" key="1">
    <source>
        <dbReference type="ARBA" id="ARBA00000901"/>
    </source>
</evidence>
<keyword evidence="7 9" id="KW-0368">Histidine biosynthesis</keyword>
<evidence type="ECO:0000256" key="9">
    <source>
        <dbReference type="HAMAP-Rule" id="MF_01014"/>
    </source>
</evidence>
<dbReference type="InterPro" id="IPR013785">
    <property type="entry name" value="Aldolase_TIM"/>
</dbReference>
<dbReference type="InterPro" id="IPR006062">
    <property type="entry name" value="His_biosynth"/>
</dbReference>